<feature type="chain" id="PRO_5046011044" evidence="1">
    <location>
        <begin position="30"/>
        <end position="154"/>
    </location>
</feature>
<dbReference type="Pfam" id="PF00581">
    <property type="entry name" value="Rhodanese"/>
    <property type="match status" value="1"/>
</dbReference>
<dbReference type="PANTHER" id="PTHR45431">
    <property type="entry name" value="RHODANESE-LIKE DOMAIN-CONTAINING PROTEIN 15, CHLOROPLASTIC"/>
    <property type="match status" value="1"/>
</dbReference>
<dbReference type="PROSITE" id="PS51318">
    <property type="entry name" value="TAT"/>
    <property type="match status" value="1"/>
</dbReference>
<dbReference type="Proteomes" id="UP000623795">
    <property type="component" value="Unassembled WGS sequence"/>
</dbReference>
<name>A0ABX1Q306_9RHOO</name>
<reference evidence="3 4" key="1">
    <citation type="submission" date="2019-12" db="EMBL/GenBank/DDBJ databases">
        <title>Comparative genomics gives insights into the taxonomy of the Azoarcus-Aromatoleum group and reveals separate origins of nif in the plant-associated Azoarcus and non-plant-associated Aromatoleum sub-groups.</title>
        <authorList>
            <person name="Lafos M."/>
            <person name="Maluk M."/>
            <person name="Batista M."/>
            <person name="Junghare M."/>
            <person name="Carmona M."/>
            <person name="Faoro H."/>
            <person name="Cruz L.M."/>
            <person name="Battistoni F."/>
            <person name="De Souza E."/>
            <person name="Pedrosa F."/>
            <person name="Chen W.-M."/>
            <person name="Poole P.S."/>
            <person name="Dixon R.A."/>
            <person name="James E.K."/>
        </authorList>
    </citation>
    <scope>NUCLEOTIDE SEQUENCE [LARGE SCALE GENOMIC DNA]</scope>
    <source>
        <strain evidence="3 4">Td21</strain>
    </source>
</reference>
<dbReference type="SMART" id="SM00450">
    <property type="entry name" value="RHOD"/>
    <property type="match status" value="1"/>
</dbReference>
<proteinExistence type="predicted"/>
<dbReference type="InterPro" id="IPR006311">
    <property type="entry name" value="TAT_signal"/>
</dbReference>
<organism evidence="3 4">
    <name type="scientific">Aromatoleum toluvorans</name>
    <dbReference type="NCBI Taxonomy" id="92002"/>
    <lineage>
        <taxon>Bacteria</taxon>
        <taxon>Pseudomonadati</taxon>
        <taxon>Pseudomonadota</taxon>
        <taxon>Betaproteobacteria</taxon>
        <taxon>Rhodocyclales</taxon>
        <taxon>Rhodocyclaceae</taxon>
        <taxon>Aromatoleum</taxon>
    </lineage>
</organism>
<comment type="caution">
    <text evidence="3">The sequence shown here is derived from an EMBL/GenBank/DDBJ whole genome shotgun (WGS) entry which is preliminary data.</text>
</comment>
<sequence>MSLAVSASRRRVLAAAAAVMLLPLSHAFAQQAAPEIGPTDAQAKARAGQLTLIDVRTPEEWRETGVAPGAGRVNFYHPGGPEGFVKDVLAKVGGKRDTPIALICHSGNRSAQAQRLLAAQGFTNVYSVSEGMSGSSAGPGWIKRGLPAEPCKAC</sequence>
<evidence type="ECO:0000259" key="2">
    <source>
        <dbReference type="PROSITE" id="PS50206"/>
    </source>
</evidence>
<keyword evidence="4" id="KW-1185">Reference proteome</keyword>
<accession>A0ABX1Q306</accession>
<dbReference type="PANTHER" id="PTHR45431:SF3">
    <property type="entry name" value="RHODANESE-LIKE DOMAIN-CONTAINING PROTEIN 15, CHLOROPLASTIC"/>
    <property type="match status" value="1"/>
</dbReference>
<evidence type="ECO:0000313" key="3">
    <source>
        <dbReference type="EMBL" id="NMG45307.1"/>
    </source>
</evidence>
<evidence type="ECO:0000313" key="4">
    <source>
        <dbReference type="Proteomes" id="UP000623795"/>
    </source>
</evidence>
<feature type="signal peptide" evidence="1">
    <location>
        <begin position="1"/>
        <end position="29"/>
    </location>
</feature>
<dbReference type="CDD" id="cd00158">
    <property type="entry name" value="RHOD"/>
    <property type="match status" value="1"/>
</dbReference>
<dbReference type="Gene3D" id="3.40.250.10">
    <property type="entry name" value="Rhodanese-like domain"/>
    <property type="match status" value="1"/>
</dbReference>
<dbReference type="RefSeq" id="WP_169257149.1">
    <property type="nucleotide sequence ID" value="NZ_WTVN01000028.1"/>
</dbReference>
<dbReference type="PROSITE" id="PS50206">
    <property type="entry name" value="RHODANESE_3"/>
    <property type="match status" value="1"/>
</dbReference>
<dbReference type="InterPro" id="IPR036873">
    <property type="entry name" value="Rhodanese-like_dom_sf"/>
</dbReference>
<evidence type="ECO:0000256" key="1">
    <source>
        <dbReference type="SAM" id="SignalP"/>
    </source>
</evidence>
<protein>
    <submittedName>
        <fullName evidence="3">Rhodanese-like domain-containing protein</fullName>
    </submittedName>
</protein>
<gene>
    <name evidence="3" type="ORF">GPA22_16450</name>
</gene>
<dbReference type="EMBL" id="WTVN01000028">
    <property type="protein sequence ID" value="NMG45307.1"/>
    <property type="molecule type" value="Genomic_DNA"/>
</dbReference>
<dbReference type="InterPro" id="IPR001763">
    <property type="entry name" value="Rhodanese-like_dom"/>
</dbReference>
<feature type="domain" description="Rhodanese" evidence="2">
    <location>
        <begin position="46"/>
        <end position="150"/>
    </location>
</feature>
<keyword evidence="1" id="KW-0732">Signal</keyword>
<dbReference type="SUPFAM" id="SSF52821">
    <property type="entry name" value="Rhodanese/Cell cycle control phosphatase"/>
    <property type="match status" value="1"/>
</dbReference>
<dbReference type="InterPro" id="IPR052367">
    <property type="entry name" value="Thiosulfate_ST/Rhodanese-like"/>
</dbReference>